<keyword evidence="1" id="KW-0732">Signal</keyword>
<dbReference type="Proteomes" id="UP000321513">
    <property type="component" value="Unassembled WGS sequence"/>
</dbReference>
<organism evidence="2 3">
    <name type="scientific">Segetibacter aerophilus</name>
    <dbReference type="NCBI Taxonomy" id="670293"/>
    <lineage>
        <taxon>Bacteria</taxon>
        <taxon>Pseudomonadati</taxon>
        <taxon>Bacteroidota</taxon>
        <taxon>Chitinophagia</taxon>
        <taxon>Chitinophagales</taxon>
        <taxon>Chitinophagaceae</taxon>
        <taxon>Segetibacter</taxon>
    </lineage>
</organism>
<keyword evidence="3" id="KW-1185">Reference proteome</keyword>
<proteinExistence type="predicted"/>
<dbReference type="Pfam" id="PF14121">
    <property type="entry name" value="Porin_10"/>
    <property type="match status" value="1"/>
</dbReference>
<protein>
    <recommendedName>
        <fullName evidence="4">Beta-barrel porin</fullName>
    </recommendedName>
</protein>
<reference evidence="2 3" key="1">
    <citation type="submission" date="2019-07" db="EMBL/GenBank/DDBJ databases">
        <title>Whole genome shotgun sequence of Segetibacter aerophilus NBRC 106135.</title>
        <authorList>
            <person name="Hosoyama A."/>
            <person name="Uohara A."/>
            <person name="Ohji S."/>
            <person name="Ichikawa N."/>
        </authorList>
    </citation>
    <scope>NUCLEOTIDE SEQUENCE [LARGE SCALE GENOMIC DNA]</scope>
    <source>
        <strain evidence="2 3">NBRC 106135</strain>
    </source>
</reference>
<accession>A0A512BDK1</accession>
<comment type="caution">
    <text evidence="2">The sequence shown here is derived from an EMBL/GenBank/DDBJ whole genome shotgun (WGS) entry which is preliminary data.</text>
</comment>
<dbReference type="InterPro" id="IPR025631">
    <property type="entry name" value="Porin_10"/>
</dbReference>
<dbReference type="AlphaFoldDB" id="A0A512BDK1"/>
<dbReference type="OrthoDB" id="1489309at2"/>
<dbReference type="RefSeq" id="WP_147204142.1">
    <property type="nucleotide sequence ID" value="NZ_BJYT01000008.1"/>
</dbReference>
<feature type="chain" id="PRO_5022058614" description="Beta-barrel porin" evidence="1">
    <location>
        <begin position="27"/>
        <end position="688"/>
    </location>
</feature>
<feature type="signal peptide" evidence="1">
    <location>
        <begin position="1"/>
        <end position="26"/>
    </location>
</feature>
<evidence type="ECO:0000256" key="1">
    <source>
        <dbReference type="SAM" id="SignalP"/>
    </source>
</evidence>
<evidence type="ECO:0000313" key="3">
    <source>
        <dbReference type="Proteomes" id="UP000321513"/>
    </source>
</evidence>
<name>A0A512BDK1_9BACT</name>
<gene>
    <name evidence="2" type="ORF">SAE01_25260</name>
</gene>
<evidence type="ECO:0000313" key="2">
    <source>
        <dbReference type="EMBL" id="GEO10030.1"/>
    </source>
</evidence>
<evidence type="ECO:0008006" key="4">
    <source>
        <dbReference type="Google" id="ProtNLM"/>
    </source>
</evidence>
<dbReference type="EMBL" id="BJYT01000008">
    <property type="protein sequence ID" value="GEO10030.1"/>
    <property type="molecule type" value="Genomic_DNA"/>
</dbReference>
<sequence length="688" mass="79702">MSRNFLYRFFLTAIAFLAILAGTLQAQINRPIRPPIGSGTPPVYDAQGRVVPATPSQNRGGGDSLKHRDNTDDSITIYFRYFDSTRIRYLDSSINDFTKRYPLPAGFVTLGNLGTAARSLIFSPNLKPGFDPGFHSFDIYRFRVEDTRFFQTTRPFTELGYLLGSQAEQVINIIHTQNIKPNFNMALQYRLINSPGEFQNQNTSHNSYRINGNYQSRNKRYSTYGVLLSNKFLASENGGIQRDTLLNDSRFSNRFVIPTRLAGDSNLLRNPFNTRVTTGNVYNETVFFYRQQYDLGQSDSAIVNDSTVIRLFYPRIRFQHSLTISSQQYEFRDLFQGANKRLDYLRYFGVPIFNDSVVYRDKHRVINNEFSIISFPEKNNLNQFIKAGAGYEFINATFDYAKRKYHNIYLAGEYRNRTRNQKWDLEGIGKLYMNGLNNGDYSVQASLKREISKKLGFLELGFQNVNRSPSFLFRQETTFPTLVNGSFNKENITKISGSLNNEAFRFTLSGEYYLVSNYMYFDDFMSPAQTGTLFNILHISGKKQIRLSRVLNLYSEIHFQQAVGNPPLNLPLIFTNNRISFDGVYYKNMNYSIGLELRYNTPYKADNYSPFIGQFLYQNNYTISNRPEVTAFFNFRIKRFSAFIRAENLNTFGTNTGTPGFTKNNYNAPFYPDKGFWFRLGVWWTFIN</sequence>